<dbReference type="Proteomes" id="UP000295531">
    <property type="component" value="Unassembled WGS sequence"/>
</dbReference>
<sequence>MNELMLYLGVFIGAATPVLEVWLAVPLGVLAGLPWLPAALVGFAGNLITLLPVIYAGEKIKSWIKRWRKKAPSEGVDDVADEKSRKRVIFERFGVPGLAFLGPFLIGVHAASAFAIASGANRRNVVIWFSASILICSLVFAILANLGLASFVEGRALPFVS</sequence>
<accession>A0A4R6PRK6</accession>
<keyword evidence="1" id="KW-0472">Membrane</keyword>
<keyword evidence="1" id="KW-1133">Transmembrane helix</keyword>
<gene>
    <name evidence="2" type="ORF">DEU29_101297</name>
</gene>
<dbReference type="EMBL" id="SNXI01000001">
    <property type="protein sequence ID" value="TDP40747.1"/>
    <property type="molecule type" value="Genomic_DNA"/>
</dbReference>
<feature type="transmembrane region" description="Helical" evidence="1">
    <location>
        <begin position="7"/>
        <end position="29"/>
    </location>
</feature>
<feature type="transmembrane region" description="Helical" evidence="1">
    <location>
        <begin position="93"/>
        <end position="120"/>
    </location>
</feature>
<keyword evidence="3" id="KW-1185">Reference proteome</keyword>
<keyword evidence="1" id="KW-0812">Transmembrane</keyword>
<dbReference type="RefSeq" id="WP_068811893.1">
    <property type="nucleotide sequence ID" value="NZ_SNXI01000001.1"/>
</dbReference>
<organism evidence="2 3">
    <name type="scientific">Idiomarina aquatica</name>
    <dbReference type="NCBI Taxonomy" id="1327752"/>
    <lineage>
        <taxon>Bacteria</taxon>
        <taxon>Pseudomonadati</taxon>
        <taxon>Pseudomonadota</taxon>
        <taxon>Gammaproteobacteria</taxon>
        <taxon>Alteromonadales</taxon>
        <taxon>Idiomarinaceae</taxon>
        <taxon>Idiomarina</taxon>
    </lineage>
</organism>
<name>A0A4R6PRK6_9GAMM</name>
<comment type="caution">
    <text evidence="2">The sequence shown here is derived from an EMBL/GenBank/DDBJ whole genome shotgun (WGS) entry which is preliminary data.</text>
</comment>
<dbReference type="AlphaFoldDB" id="A0A4R6PRK6"/>
<dbReference type="Pfam" id="PF06695">
    <property type="entry name" value="Sm_multidrug_ex"/>
    <property type="match status" value="1"/>
</dbReference>
<dbReference type="OrthoDB" id="6400183at2"/>
<protein>
    <submittedName>
        <fullName evidence="2">Putative small multi-drug export protein</fullName>
    </submittedName>
</protein>
<evidence type="ECO:0000256" key="1">
    <source>
        <dbReference type="SAM" id="Phobius"/>
    </source>
</evidence>
<feature type="transmembrane region" description="Helical" evidence="1">
    <location>
        <begin position="126"/>
        <end position="152"/>
    </location>
</feature>
<feature type="transmembrane region" description="Helical" evidence="1">
    <location>
        <begin position="35"/>
        <end position="56"/>
    </location>
</feature>
<evidence type="ECO:0000313" key="2">
    <source>
        <dbReference type="EMBL" id="TDP40747.1"/>
    </source>
</evidence>
<proteinExistence type="predicted"/>
<evidence type="ECO:0000313" key="3">
    <source>
        <dbReference type="Proteomes" id="UP000295531"/>
    </source>
</evidence>
<reference evidence="2 3" key="1">
    <citation type="submission" date="2019-03" db="EMBL/GenBank/DDBJ databases">
        <title>Freshwater and sediment microbial communities from various areas in North America, analyzing microbe dynamics in response to fracking.</title>
        <authorList>
            <person name="Lamendella R."/>
        </authorList>
    </citation>
    <scope>NUCLEOTIDE SEQUENCE [LARGE SCALE GENOMIC DNA]</scope>
    <source>
        <strain evidence="2 3">18_TX</strain>
    </source>
</reference>
<dbReference type="InterPro" id="IPR009577">
    <property type="entry name" value="Sm_multidrug_ex"/>
</dbReference>